<dbReference type="SUPFAM" id="SSF52172">
    <property type="entry name" value="CheY-like"/>
    <property type="match status" value="1"/>
</dbReference>
<feature type="domain" description="HTH luxR-type" evidence="4">
    <location>
        <begin position="145"/>
        <end position="210"/>
    </location>
</feature>
<dbReference type="PROSITE" id="PS00622">
    <property type="entry name" value="HTH_LUXR_1"/>
    <property type="match status" value="1"/>
</dbReference>
<dbReference type="KEGG" id="sog:RA178_01545"/>
<evidence type="ECO:0000259" key="4">
    <source>
        <dbReference type="PROSITE" id="PS50043"/>
    </source>
</evidence>
<evidence type="ECO:0000313" key="6">
    <source>
        <dbReference type="EMBL" id="WMB73336.1"/>
    </source>
</evidence>
<dbReference type="InterPro" id="IPR039420">
    <property type="entry name" value="WalR-like"/>
</dbReference>
<dbReference type="AlphaFoldDB" id="A0AA50KFF5"/>
<evidence type="ECO:0000256" key="2">
    <source>
        <dbReference type="ARBA" id="ARBA00023125"/>
    </source>
</evidence>
<protein>
    <submittedName>
        <fullName evidence="6">Response regulator transcription factor</fullName>
    </submittedName>
</protein>
<name>A0AA50KFF5_9GAMM</name>
<dbReference type="Pfam" id="PF00072">
    <property type="entry name" value="Response_reg"/>
    <property type="match status" value="1"/>
</dbReference>
<dbReference type="SMART" id="SM00421">
    <property type="entry name" value="HTH_LUXR"/>
    <property type="match status" value="1"/>
</dbReference>
<dbReference type="EMBL" id="CP132914">
    <property type="protein sequence ID" value="WMB73336.1"/>
    <property type="molecule type" value="Genomic_DNA"/>
</dbReference>
<organism evidence="6">
    <name type="scientific">Shewanella oncorhynchi</name>
    <dbReference type="NCBI Taxonomy" id="2726434"/>
    <lineage>
        <taxon>Bacteria</taxon>
        <taxon>Pseudomonadati</taxon>
        <taxon>Pseudomonadota</taxon>
        <taxon>Gammaproteobacteria</taxon>
        <taxon>Alteromonadales</taxon>
        <taxon>Shewanellaceae</taxon>
        <taxon>Shewanella</taxon>
    </lineage>
</organism>
<proteinExistence type="predicted"/>
<dbReference type="PANTHER" id="PTHR43214:SF17">
    <property type="entry name" value="TRANSCRIPTIONAL REGULATORY PROTEIN RCSB"/>
    <property type="match status" value="1"/>
</dbReference>
<dbReference type="InterPro" id="IPR016032">
    <property type="entry name" value="Sig_transdc_resp-reg_C-effctor"/>
</dbReference>
<accession>A0AA50KFF5</accession>
<dbReference type="PANTHER" id="PTHR43214">
    <property type="entry name" value="TWO-COMPONENT RESPONSE REGULATOR"/>
    <property type="match status" value="1"/>
</dbReference>
<dbReference type="Gene3D" id="1.10.10.10">
    <property type="entry name" value="Winged helix-like DNA-binding domain superfamily/Winged helix DNA-binding domain"/>
    <property type="match status" value="1"/>
</dbReference>
<dbReference type="PRINTS" id="PR00038">
    <property type="entry name" value="HTHLUXR"/>
</dbReference>
<evidence type="ECO:0000256" key="3">
    <source>
        <dbReference type="PROSITE-ProRule" id="PRU00169"/>
    </source>
</evidence>
<dbReference type="GO" id="GO:0003677">
    <property type="term" value="F:DNA binding"/>
    <property type="evidence" value="ECO:0007669"/>
    <property type="project" value="UniProtKB-KW"/>
</dbReference>
<dbReference type="InterPro" id="IPR036388">
    <property type="entry name" value="WH-like_DNA-bd_sf"/>
</dbReference>
<evidence type="ECO:0000256" key="1">
    <source>
        <dbReference type="ARBA" id="ARBA00022553"/>
    </source>
</evidence>
<feature type="modified residue" description="4-aspartylphosphate" evidence="3">
    <location>
        <position position="56"/>
    </location>
</feature>
<evidence type="ECO:0000259" key="5">
    <source>
        <dbReference type="PROSITE" id="PS50110"/>
    </source>
</evidence>
<gene>
    <name evidence="6" type="ORF">RA178_01545</name>
</gene>
<dbReference type="Gene3D" id="3.40.50.2300">
    <property type="match status" value="1"/>
</dbReference>
<dbReference type="PROSITE" id="PS50110">
    <property type="entry name" value="RESPONSE_REGULATORY"/>
    <property type="match status" value="1"/>
</dbReference>
<dbReference type="CDD" id="cd06170">
    <property type="entry name" value="LuxR_C_like"/>
    <property type="match status" value="1"/>
</dbReference>
<dbReference type="Pfam" id="PF00196">
    <property type="entry name" value="GerE"/>
    <property type="match status" value="1"/>
</dbReference>
<dbReference type="GeneID" id="301337828"/>
<dbReference type="SMART" id="SM00448">
    <property type="entry name" value="REC"/>
    <property type="match status" value="1"/>
</dbReference>
<dbReference type="InterPro" id="IPR001789">
    <property type="entry name" value="Sig_transdc_resp-reg_receiver"/>
</dbReference>
<dbReference type="InterPro" id="IPR000792">
    <property type="entry name" value="Tscrpt_reg_LuxR_C"/>
</dbReference>
<reference evidence="6" key="1">
    <citation type="submission" date="2023-08" db="EMBL/GenBank/DDBJ databases">
        <title>Complete genome sequence of Shewanella oncorhynchi Z-P2, a siderophore putrebactin-producing bacterium.</title>
        <authorList>
            <person name="Zhang Y."/>
        </authorList>
    </citation>
    <scope>NUCLEOTIDE SEQUENCE</scope>
    <source>
        <strain evidence="6">Z-P2</strain>
    </source>
</reference>
<dbReference type="SUPFAM" id="SSF46894">
    <property type="entry name" value="C-terminal effector domain of the bipartite response regulators"/>
    <property type="match status" value="1"/>
</dbReference>
<dbReference type="GO" id="GO:0006355">
    <property type="term" value="P:regulation of DNA-templated transcription"/>
    <property type="evidence" value="ECO:0007669"/>
    <property type="project" value="InterPro"/>
</dbReference>
<dbReference type="Proteomes" id="UP001236800">
    <property type="component" value="Chromosome"/>
</dbReference>
<sequence length="212" mass="23667">MAFKIILADDHPIILTGVRSLMAEMQPSCNIVAEANNVSELWRTLEQHECDLLITDFSMPNDDNVDGMAMIKLLRRKYPNLPIIVLTQVHNLGVLQALLQIGIQGLLLKKSVIAELEKTVKKVLLGSVYIGETVRELLNEQGINQYAIPVELSLKEIEVVRLLANGMSVTQVASYLHRSVKTISTQKTSAMQKLGLKSDSELFHYAQQQGLF</sequence>
<dbReference type="CDD" id="cd17535">
    <property type="entry name" value="REC_NarL-like"/>
    <property type="match status" value="1"/>
</dbReference>
<keyword evidence="2" id="KW-0238">DNA-binding</keyword>
<dbReference type="InterPro" id="IPR058245">
    <property type="entry name" value="NreC/VraR/RcsB-like_REC"/>
</dbReference>
<dbReference type="RefSeq" id="WP_306684249.1">
    <property type="nucleotide sequence ID" value="NZ_CP132914.1"/>
</dbReference>
<feature type="domain" description="Response regulatory" evidence="5">
    <location>
        <begin position="4"/>
        <end position="124"/>
    </location>
</feature>
<keyword evidence="1 3" id="KW-0597">Phosphoprotein</keyword>
<dbReference type="PROSITE" id="PS50043">
    <property type="entry name" value="HTH_LUXR_2"/>
    <property type="match status" value="1"/>
</dbReference>
<dbReference type="GO" id="GO:0000160">
    <property type="term" value="P:phosphorelay signal transduction system"/>
    <property type="evidence" value="ECO:0007669"/>
    <property type="project" value="InterPro"/>
</dbReference>
<dbReference type="InterPro" id="IPR011006">
    <property type="entry name" value="CheY-like_superfamily"/>
</dbReference>